<dbReference type="RefSeq" id="XP_013173367.1">
    <property type="nucleotide sequence ID" value="XM_013317913.1"/>
</dbReference>
<evidence type="ECO:0000256" key="2">
    <source>
        <dbReference type="ARBA" id="ARBA00020330"/>
    </source>
</evidence>
<dbReference type="InterPro" id="IPR026224">
    <property type="entry name" value="DPCD"/>
</dbReference>
<reference evidence="3" key="1">
    <citation type="submission" date="2025-08" db="UniProtKB">
        <authorList>
            <consortium name="RefSeq"/>
        </authorList>
    </citation>
    <scope>IDENTIFICATION</scope>
</reference>
<sequence>MKRRTCLIECMETVKDPFFTGFEKRIKENVYITEHTNMIYKNTAWYKSLLNAEKSCIKDNKIKKIHYKFEDGREMVEEYNIDTQVLLRRSWKLKGKLGGEGKWQAEIGDPIPEVSANVEVADLTECKDQPILTRRNTRVNLEWRIRNLPYPIDTYSIKVDNDNKCIIVSTTNKKYYKKLEVPELQRLNLQLQQANVQSSHNFNTLIISYKKPQPLLDMEKEWFEELKKVKPIKDIPSECNTQ</sequence>
<proteinExistence type="inferred from homology"/>
<name>A0AAJ6ZIP5_PAPXU</name>
<dbReference type="Proteomes" id="UP000694872">
    <property type="component" value="Unplaced"/>
</dbReference>
<evidence type="ECO:0000313" key="3">
    <source>
        <dbReference type="RefSeq" id="XP_013173367.1"/>
    </source>
</evidence>
<dbReference type="PANTHER" id="PTHR31921">
    <property type="entry name" value="PROTEIN DPCD"/>
    <property type="match status" value="1"/>
</dbReference>
<dbReference type="PANTHER" id="PTHR31921:SF1">
    <property type="entry name" value="PROTEIN DPCD"/>
    <property type="match status" value="1"/>
</dbReference>
<protein>
    <recommendedName>
        <fullName evidence="2">Protein DPCD</fullName>
    </recommendedName>
</protein>
<dbReference type="Pfam" id="PF14913">
    <property type="entry name" value="DPCD"/>
    <property type="match status" value="1"/>
</dbReference>
<evidence type="ECO:0000256" key="1">
    <source>
        <dbReference type="ARBA" id="ARBA00010597"/>
    </source>
</evidence>
<comment type="similarity">
    <text evidence="1">Belongs to the DPCD family.</text>
</comment>
<dbReference type="AlphaFoldDB" id="A0AAJ6ZIP5"/>
<gene>
    <name evidence="3" type="primary">LOC106122065</name>
</gene>
<dbReference type="KEGG" id="pxu:106122065"/>
<accession>A0AAJ6ZIP5</accession>
<organism evidence="3">
    <name type="scientific">Papilio xuthus</name>
    <name type="common">Asian swallowtail butterfly</name>
    <dbReference type="NCBI Taxonomy" id="66420"/>
    <lineage>
        <taxon>Eukaryota</taxon>
        <taxon>Metazoa</taxon>
        <taxon>Ecdysozoa</taxon>
        <taxon>Arthropoda</taxon>
        <taxon>Hexapoda</taxon>
        <taxon>Insecta</taxon>
        <taxon>Pterygota</taxon>
        <taxon>Neoptera</taxon>
        <taxon>Endopterygota</taxon>
        <taxon>Lepidoptera</taxon>
        <taxon>Glossata</taxon>
        <taxon>Ditrysia</taxon>
        <taxon>Papilionoidea</taxon>
        <taxon>Papilionidae</taxon>
        <taxon>Papilioninae</taxon>
        <taxon>Papilio</taxon>
    </lineage>
</organism>
<dbReference type="PRINTS" id="PR02065">
    <property type="entry name" value="PROTEINDPCD"/>
</dbReference>